<keyword evidence="2" id="KW-1185">Reference proteome</keyword>
<comment type="caution">
    <text evidence="1">The sequence shown here is derived from an EMBL/GenBank/DDBJ whole genome shotgun (WGS) entry which is preliminary data.</text>
</comment>
<gene>
    <name evidence="1" type="ORF">pdam_00006076</name>
</gene>
<protein>
    <submittedName>
        <fullName evidence="1">Uncharacterized protein</fullName>
    </submittedName>
</protein>
<evidence type="ECO:0000313" key="2">
    <source>
        <dbReference type="Proteomes" id="UP000275408"/>
    </source>
</evidence>
<organism evidence="1 2">
    <name type="scientific">Pocillopora damicornis</name>
    <name type="common">Cauliflower coral</name>
    <name type="synonym">Millepora damicornis</name>
    <dbReference type="NCBI Taxonomy" id="46731"/>
    <lineage>
        <taxon>Eukaryota</taxon>
        <taxon>Metazoa</taxon>
        <taxon>Cnidaria</taxon>
        <taxon>Anthozoa</taxon>
        <taxon>Hexacorallia</taxon>
        <taxon>Scleractinia</taxon>
        <taxon>Astrocoeniina</taxon>
        <taxon>Pocilloporidae</taxon>
        <taxon>Pocillopora</taxon>
    </lineage>
</organism>
<proteinExistence type="predicted"/>
<name>A0A3M6TSW9_POCDA</name>
<accession>A0A3M6TSW9</accession>
<dbReference type="Proteomes" id="UP000275408">
    <property type="component" value="Unassembled WGS sequence"/>
</dbReference>
<dbReference type="EMBL" id="RCHS01002978">
    <property type="protein sequence ID" value="RMX44485.1"/>
    <property type="molecule type" value="Genomic_DNA"/>
</dbReference>
<dbReference type="AlphaFoldDB" id="A0A3M6TSW9"/>
<sequence>MGIATLLSNPVCETVQTMFGSSPVGSTNSYQLSYTKANFWVNININYINSYPRFPLKDSIPRAYPDTVPREERTFLTSLEVDENQINDIELETRDQASSDQWKEQRKFRFTASRFHLISRRQ</sequence>
<evidence type="ECO:0000313" key="1">
    <source>
        <dbReference type="EMBL" id="RMX44485.1"/>
    </source>
</evidence>
<reference evidence="1 2" key="1">
    <citation type="journal article" date="2018" name="Sci. Rep.">
        <title>Comparative analysis of the Pocillopora damicornis genome highlights role of immune system in coral evolution.</title>
        <authorList>
            <person name="Cunning R."/>
            <person name="Bay R.A."/>
            <person name="Gillette P."/>
            <person name="Baker A.C."/>
            <person name="Traylor-Knowles N."/>
        </authorList>
    </citation>
    <scope>NUCLEOTIDE SEQUENCE [LARGE SCALE GENOMIC DNA]</scope>
    <source>
        <strain evidence="1">RSMAS</strain>
        <tissue evidence="1">Whole animal</tissue>
    </source>
</reference>